<dbReference type="GO" id="GO:0004156">
    <property type="term" value="F:dihydropteroate synthase activity"/>
    <property type="evidence" value="ECO:0007669"/>
    <property type="project" value="UniProtKB-EC"/>
</dbReference>
<evidence type="ECO:0000259" key="13">
    <source>
        <dbReference type="PROSITE" id="PS50972"/>
    </source>
</evidence>
<evidence type="ECO:0000256" key="4">
    <source>
        <dbReference type="ARBA" id="ARBA00009503"/>
    </source>
</evidence>
<sequence length="337" mass="35113">MSGWWRPLVRPASDGTGFPLVGQGHLRFDRVERIGRGARSTTTGPEALSEDALLRLTMQRPDLCGLSLERPRIMGILNVTPDSFSDGGQHMEPEAAVLQAQAMAVDADLLDIGGESTRPGAAEVPAEEEIARTAPVIRAIRAAGLTLPISIDTRKAAVARAALEAGADMVNDVSALRFDPDMAGVVAEAGVPVCLMHSRATPETMQDSPAYDDVLAEVIAELGAAMATARTAGIAPDRIVIDPGIGFAKTMAHNLALMRGLSALHDLGAPVLFGASRKRFIGTITGAEAAPDRMAGSVAAAVHAVTQGAQVLRVHDVSETAQAVRMWLAAASGEPQG</sequence>
<keyword evidence="15" id="KW-1185">Reference proteome</keyword>
<evidence type="ECO:0000256" key="9">
    <source>
        <dbReference type="ARBA" id="ARBA00022842"/>
    </source>
</evidence>
<evidence type="ECO:0000256" key="3">
    <source>
        <dbReference type="ARBA" id="ARBA00004763"/>
    </source>
</evidence>
<evidence type="ECO:0000256" key="10">
    <source>
        <dbReference type="ARBA" id="ARBA00022909"/>
    </source>
</evidence>
<comment type="cofactor">
    <cofactor evidence="2 12">
        <name>Mg(2+)</name>
        <dbReference type="ChEBI" id="CHEBI:18420"/>
    </cofactor>
</comment>
<dbReference type="NCBIfam" id="TIGR01496">
    <property type="entry name" value="DHPS"/>
    <property type="match status" value="1"/>
</dbReference>
<dbReference type="Gene3D" id="3.20.20.20">
    <property type="entry name" value="Dihydropteroate synthase-like"/>
    <property type="match status" value="1"/>
</dbReference>
<name>A0A917EAL9_9RHOB</name>
<dbReference type="PROSITE" id="PS00792">
    <property type="entry name" value="DHPS_1"/>
    <property type="match status" value="1"/>
</dbReference>
<dbReference type="Pfam" id="PF00809">
    <property type="entry name" value="Pterin_bind"/>
    <property type="match status" value="1"/>
</dbReference>
<evidence type="ECO:0000256" key="1">
    <source>
        <dbReference type="ARBA" id="ARBA00000012"/>
    </source>
</evidence>
<dbReference type="GO" id="GO:0005829">
    <property type="term" value="C:cytosol"/>
    <property type="evidence" value="ECO:0007669"/>
    <property type="project" value="TreeGrafter"/>
</dbReference>
<evidence type="ECO:0000313" key="15">
    <source>
        <dbReference type="Proteomes" id="UP000612855"/>
    </source>
</evidence>
<keyword evidence="9 12" id="KW-0460">Magnesium</keyword>
<dbReference type="FunFam" id="3.20.20.20:FF:000006">
    <property type="entry name" value="Dihydropteroate synthase"/>
    <property type="match status" value="1"/>
</dbReference>
<evidence type="ECO:0000256" key="6">
    <source>
        <dbReference type="ARBA" id="ARBA00016919"/>
    </source>
</evidence>
<dbReference type="Proteomes" id="UP000612855">
    <property type="component" value="Unassembled WGS sequence"/>
</dbReference>
<comment type="similarity">
    <text evidence="4 12">Belongs to the DHPS family.</text>
</comment>
<dbReference type="InterPro" id="IPR011005">
    <property type="entry name" value="Dihydropteroate_synth-like_sf"/>
</dbReference>
<evidence type="ECO:0000256" key="12">
    <source>
        <dbReference type="RuleBase" id="RU361205"/>
    </source>
</evidence>
<dbReference type="SUPFAM" id="SSF51717">
    <property type="entry name" value="Dihydropteroate synthetase-like"/>
    <property type="match status" value="1"/>
</dbReference>
<evidence type="ECO:0000256" key="8">
    <source>
        <dbReference type="ARBA" id="ARBA00022723"/>
    </source>
</evidence>
<gene>
    <name evidence="14" type="ORF">GCM10011360_04160</name>
</gene>
<evidence type="ECO:0000256" key="5">
    <source>
        <dbReference type="ARBA" id="ARBA00012458"/>
    </source>
</evidence>
<dbReference type="PANTHER" id="PTHR20941:SF1">
    <property type="entry name" value="FOLIC ACID SYNTHESIS PROTEIN FOL1"/>
    <property type="match status" value="1"/>
</dbReference>
<comment type="function">
    <text evidence="12">Catalyzes the condensation of para-aminobenzoate (pABA) with 6-hydroxymethyl-7,8-dihydropterin diphosphate (DHPt-PP) to form 7,8-dihydropteroate (H2Pte), the immediate precursor of folate derivatives.</text>
</comment>
<dbReference type="GO" id="GO:0046872">
    <property type="term" value="F:metal ion binding"/>
    <property type="evidence" value="ECO:0007669"/>
    <property type="project" value="UniProtKB-KW"/>
</dbReference>
<comment type="catalytic activity">
    <reaction evidence="1">
        <text>(7,8-dihydropterin-6-yl)methyl diphosphate + 4-aminobenzoate = 7,8-dihydropteroate + diphosphate</text>
        <dbReference type="Rhea" id="RHEA:19949"/>
        <dbReference type="ChEBI" id="CHEBI:17836"/>
        <dbReference type="ChEBI" id="CHEBI:17839"/>
        <dbReference type="ChEBI" id="CHEBI:33019"/>
        <dbReference type="ChEBI" id="CHEBI:72950"/>
        <dbReference type="EC" id="2.5.1.15"/>
    </reaction>
</comment>
<keyword evidence="8 12" id="KW-0479">Metal-binding</keyword>
<dbReference type="AlphaFoldDB" id="A0A917EAL9"/>
<accession>A0A917EAL9</accession>
<dbReference type="PANTHER" id="PTHR20941">
    <property type="entry name" value="FOLATE SYNTHESIS PROTEINS"/>
    <property type="match status" value="1"/>
</dbReference>
<evidence type="ECO:0000256" key="2">
    <source>
        <dbReference type="ARBA" id="ARBA00001946"/>
    </source>
</evidence>
<dbReference type="RefSeq" id="WP_188475973.1">
    <property type="nucleotide sequence ID" value="NZ_BMFJ01000001.1"/>
</dbReference>
<evidence type="ECO:0000256" key="7">
    <source>
        <dbReference type="ARBA" id="ARBA00022679"/>
    </source>
</evidence>
<proteinExistence type="inferred from homology"/>
<protein>
    <recommendedName>
        <fullName evidence="6 12">Dihydropteroate synthase</fullName>
        <shortName evidence="12">DHPS</shortName>
        <ecNumber evidence="5 12">2.5.1.15</ecNumber>
    </recommendedName>
    <alternativeName>
        <fullName evidence="11 12">Dihydropteroate pyrophosphorylase</fullName>
    </alternativeName>
</protein>
<evidence type="ECO:0000256" key="11">
    <source>
        <dbReference type="ARBA" id="ARBA00030193"/>
    </source>
</evidence>
<dbReference type="GO" id="GO:0046656">
    <property type="term" value="P:folic acid biosynthetic process"/>
    <property type="evidence" value="ECO:0007669"/>
    <property type="project" value="UniProtKB-KW"/>
</dbReference>
<dbReference type="EMBL" id="BMFJ01000001">
    <property type="protein sequence ID" value="GGE18552.1"/>
    <property type="molecule type" value="Genomic_DNA"/>
</dbReference>
<feature type="domain" description="Pterin-binding" evidence="13">
    <location>
        <begin position="71"/>
        <end position="325"/>
    </location>
</feature>
<dbReference type="GO" id="GO:0046654">
    <property type="term" value="P:tetrahydrofolate biosynthetic process"/>
    <property type="evidence" value="ECO:0007669"/>
    <property type="project" value="TreeGrafter"/>
</dbReference>
<dbReference type="EC" id="2.5.1.15" evidence="5 12"/>
<evidence type="ECO:0000313" key="14">
    <source>
        <dbReference type="EMBL" id="GGE18552.1"/>
    </source>
</evidence>
<dbReference type="InterPro" id="IPR000489">
    <property type="entry name" value="Pterin-binding_dom"/>
</dbReference>
<dbReference type="CDD" id="cd00739">
    <property type="entry name" value="DHPS"/>
    <property type="match status" value="1"/>
</dbReference>
<comment type="pathway">
    <text evidence="3 12">Cofactor biosynthesis; tetrahydrofolate biosynthesis; 7,8-dihydrofolate from 2-amino-4-hydroxy-6-hydroxymethyl-7,8-dihydropteridine diphosphate and 4-aminobenzoate: step 1/2.</text>
</comment>
<organism evidence="14 15">
    <name type="scientific">Primorskyibacter flagellatus</name>
    <dbReference type="NCBI Taxonomy" id="1387277"/>
    <lineage>
        <taxon>Bacteria</taxon>
        <taxon>Pseudomonadati</taxon>
        <taxon>Pseudomonadota</taxon>
        <taxon>Alphaproteobacteria</taxon>
        <taxon>Rhodobacterales</taxon>
        <taxon>Roseobacteraceae</taxon>
        <taxon>Primorskyibacter</taxon>
    </lineage>
</organism>
<keyword evidence="7 12" id="KW-0808">Transferase</keyword>
<dbReference type="InterPro" id="IPR045031">
    <property type="entry name" value="DHP_synth-like"/>
</dbReference>
<keyword evidence="10 12" id="KW-0289">Folate biosynthesis</keyword>
<comment type="caution">
    <text evidence="14">The sequence shown here is derived from an EMBL/GenBank/DDBJ whole genome shotgun (WGS) entry which is preliminary data.</text>
</comment>
<dbReference type="PROSITE" id="PS50972">
    <property type="entry name" value="PTERIN_BINDING"/>
    <property type="match status" value="1"/>
</dbReference>
<dbReference type="InterPro" id="IPR006390">
    <property type="entry name" value="DHP_synth_dom"/>
</dbReference>
<reference evidence="15" key="1">
    <citation type="journal article" date="2019" name="Int. J. Syst. Evol. Microbiol.">
        <title>The Global Catalogue of Microorganisms (GCM) 10K type strain sequencing project: providing services to taxonomists for standard genome sequencing and annotation.</title>
        <authorList>
            <consortium name="The Broad Institute Genomics Platform"/>
            <consortium name="The Broad Institute Genome Sequencing Center for Infectious Disease"/>
            <person name="Wu L."/>
            <person name="Ma J."/>
        </authorList>
    </citation>
    <scope>NUCLEOTIDE SEQUENCE [LARGE SCALE GENOMIC DNA]</scope>
    <source>
        <strain evidence="15">CGMCC 1.12664</strain>
    </source>
</reference>